<feature type="coiled-coil region" evidence="1">
    <location>
        <begin position="26"/>
        <end position="91"/>
    </location>
</feature>
<feature type="compositionally biased region" description="Basic and acidic residues" evidence="2">
    <location>
        <begin position="289"/>
        <end position="300"/>
    </location>
</feature>
<protein>
    <recommendedName>
        <fullName evidence="5">Endonuclease-reverse transcriptase</fullName>
    </recommendedName>
</protein>
<evidence type="ECO:0000313" key="4">
    <source>
        <dbReference type="Proteomes" id="UP000683360"/>
    </source>
</evidence>
<sequence length="317" mass="36448">MAANTQQTDDELSGNLLYDKDARVILMEILKSLRVLTDRIEKIEKEVQKIDGIKEGLSNLSTRVQTNEETIVEIQDRNRKVEESVEKMVDKYSANAEEISQIKDRMETIGEDNGTFSNIAIKELKADVLDLKCRSMSDNLVFSGLAFQREESCQLKIQNFLLNELDIPYKVNLGSVHRFGKPGLNGARPIVAKFIHRDELEDVLKNTFKLKGKQFGISEQFPIEIERKRKELYPVMKKAKNEGKKVKLVRDKLYINGKPHVSLDTKPNGTEYRDVLLRQAQQNSYRNKTVNERPFKRSRQESGNNDAINEETITTPM</sequence>
<keyword evidence="1" id="KW-0175">Coiled coil</keyword>
<feature type="region of interest" description="Disordered" evidence="2">
    <location>
        <begin position="287"/>
        <end position="317"/>
    </location>
</feature>
<feature type="compositionally biased region" description="Polar residues" evidence="2">
    <location>
        <begin position="301"/>
        <end position="317"/>
    </location>
</feature>
<evidence type="ECO:0000313" key="3">
    <source>
        <dbReference type="EMBL" id="CAG2213624.1"/>
    </source>
</evidence>
<dbReference type="EMBL" id="CAJPWZ010001378">
    <property type="protein sequence ID" value="CAG2213624.1"/>
    <property type="molecule type" value="Genomic_DNA"/>
</dbReference>
<reference evidence="3" key="1">
    <citation type="submission" date="2021-03" db="EMBL/GenBank/DDBJ databases">
        <authorList>
            <person name="Bekaert M."/>
        </authorList>
    </citation>
    <scope>NUCLEOTIDE SEQUENCE</scope>
</reference>
<dbReference type="Proteomes" id="UP000683360">
    <property type="component" value="Unassembled WGS sequence"/>
</dbReference>
<evidence type="ECO:0008006" key="5">
    <source>
        <dbReference type="Google" id="ProtNLM"/>
    </source>
</evidence>
<dbReference type="OrthoDB" id="7481777at2759"/>
<comment type="caution">
    <text evidence="3">The sequence shown here is derived from an EMBL/GenBank/DDBJ whole genome shotgun (WGS) entry which is preliminary data.</text>
</comment>
<keyword evidence="4" id="KW-1185">Reference proteome</keyword>
<proteinExistence type="predicted"/>
<name>A0A8S3RV78_MYTED</name>
<evidence type="ECO:0000256" key="2">
    <source>
        <dbReference type="SAM" id="MobiDB-lite"/>
    </source>
</evidence>
<evidence type="ECO:0000256" key="1">
    <source>
        <dbReference type="SAM" id="Coils"/>
    </source>
</evidence>
<dbReference type="AlphaFoldDB" id="A0A8S3RV78"/>
<gene>
    <name evidence="3" type="ORF">MEDL_27542</name>
</gene>
<organism evidence="3 4">
    <name type="scientific">Mytilus edulis</name>
    <name type="common">Blue mussel</name>
    <dbReference type="NCBI Taxonomy" id="6550"/>
    <lineage>
        <taxon>Eukaryota</taxon>
        <taxon>Metazoa</taxon>
        <taxon>Spiralia</taxon>
        <taxon>Lophotrochozoa</taxon>
        <taxon>Mollusca</taxon>
        <taxon>Bivalvia</taxon>
        <taxon>Autobranchia</taxon>
        <taxon>Pteriomorphia</taxon>
        <taxon>Mytilida</taxon>
        <taxon>Mytiloidea</taxon>
        <taxon>Mytilidae</taxon>
        <taxon>Mytilinae</taxon>
        <taxon>Mytilus</taxon>
    </lineage>
</organism>
<accession>A0A8S3RV78</accession>